<dbReference type="SUPFAM" id="SSF55486">
    <property type="entry name" value="Metalloproteases ('zincins'), catalytic domain"/>
    <property type="match status" value="1"/>
</dbReference>
<evidence type="ECO:0000259" key="8">
    <source>
        <dbReference type="Pfam" id="PF01432"/>
    </source>
</evidence>
<dbReference type="STRING" id="1590841.A0A2R6R5C2"/>
<evidence type="ECO:0000256" key="6">
    <source>
        <dbReference type="ARBA" id="ARBA00023049"/>
    </source>
</evidence>
<organism evidence="9 10">
    <name type="scientific">Actinidia chinensis var. chinensis</name>
    <name type="common">Chinese soft-hair kiwi</name>
    <dbReference type="NCBI Taxonomy" id="1590841"/>
    <lineage>
        <taxon>Eukaryota</taxon>
        <taxon>Viridiplantae</taxon>
        <taxon>Streptophyta</taxon>
        <taxon>Embryophyta</taxon>
        <taxon>Tracheophyta</taxon>
        <taxon>Spermatophyta</taxon>
        <taxon>Magnoliopsida</taxon>
        <taxon>eudicotyledons</taxon>
        <taxon>Gunneridae</taxon>
        <taxon>Pentapetalae</taxon>
        <taxon>asterids</taxon>
        <taxon>Ericales</taxon>
        <taxon>Actinidiaceae</taxon>
        <taxon>Actinidia</taxon>
    </lineage>
</organism>
<dbReference type="Gramene" id="PSS21192">
    <property type="protein sequence ID" value="PSS21192"/>
    <property type="gene ID" value="CEY00_Acc10234"/>
</dbReference>
<dbReference type="PANTHER" id="PTHR11804:SF83">
    <property type="entry name" value="LD37516P"/>
    <property type="match status" value="1"/>
</dbReference>
<keyword evidence="2 7" id="KW-0645">Protease</keyword>
<evidence type="ECO:0000313" key="9">
    <source>
        <dbReference type="EMBL" id="PSS21192.1"/>
    </source>
</evidence>
<dbReference type="Proteomes" id="UP000241394">
    <property type="component" value="Chromosome LG9"/>
</dbReference>
<evidence type="ECO:0000313" key="10">
    <source>
        <dbReference type="Proteomes" id="UP000241394"/>
    </source>
</evidence>
<evidence type="ECO:0000256" key="2">
    <source>
        <dbReference type="ARBA" id="ARBA00022670"/>
    </source>
</evidence>
<sequence>MSIEKHYETGESLPEDIYRKLLASRTFSAGSLSLRQLRFACVDLELHRKYVPGGPELIYDVDKRMSKTTQLIPPLPEDWFLGCFSHIFAGGYAAGYYSYKWAEVLSADAFSAFEDNDEKGKFRVLQKAVKETGHRFRETILALGGGKAPLEVFVEFRGRKPSPEALLRHNELLPVSASA</sequence>
<comment type="caution">
    <text evidence="9">The sequence shown here is derived from an EMBL/GenBank/DDBJ whole genome shotgun (WGS) entry which is preliminary data.</text>
</comment>
<keyword evidence="3 7" id="KW-0479">Metal-binding</keyword>
<comment type="similarity">
    <text evidence="1 7">Belongs to the peptidase M3 family.</text>
</comment>
<keyword evidence="6 7" id="KW-0482">Metalloprotease</keyword>
<feature type="domain" description="Peptidase M3A/M3B catalytic" evidence="8">
    <location>
        <begin position="3"/>
        <end position="171"/>
    </location>
</feature>
<keyword evidence="4 7" id="KW-0378">Hydrolase</keyword>
<dbReference type="EMBL" id="NKQK01000009">
    <property type="protein sequence ID" value="PSS21192.1"/>
    <property type="molecule type" value="Genomic_DNA"/>
</dbReference>
<dbReference type="AlphaFoldDB" id="A0A2R6R5C2"/>
<dbReference type="PANTHER" id="PTHR11804">
    <property type="entry name" value="PROTEASE M3 THIMET OLIGOPEPTIDASE-RELATED"/>
    <property type="match status" value="1"/>
</dbReference>
<dbReference type="OrthoDB" id="534666at2759"/>
<evidence type="ECO:0000256" key="5">
    <source>
        <dbReference type="ARBA" id="ARBA00022833"/>
    </source>
</evidence>
<evidence type="ECO:0000256" key="3">
    <source>
        <dbReference type="ARBA" id="ARBA00022723"/>
    </source>
</evidence>
<reference evidence="10" key="2">
    <citation type="journal article" date="2018" name="BMC Genomics">
        <title>A manually annotated Actinidia chinensis var. chinensis (kiwifruit) genome highlights the challenges associated with draft genomes and gene prediction in plants.</title>
        <authorList>
            <person name="Pilkington S.M."/>
            <person name="Crowhurst R."/>
            <person name="Hilario E."/>
            <person name="Nardozza S."/>
            <person name="Fraser L."/>
            <person name="Peng Y."/>
            <person name="Gunaseelan K."/>
            <person name="Simpson R."/>
            <person name="Tahir J."/>
            <person name="Deroles S.C."/>
            <person name="Templeton K."/>
            <person name="Luo Z."/>
            <person name="Davy M."/>
            <person name="Cheng C."/>
            <person name="McNeilage M."/>
            <person name="Scaglione D."/>
            <person name="Liu Y."/>
            <person name="Zhang Q."/>
            <person name="Datson P."/>
            <person name="De Silva N."/>
            <person name="Gardiner S.E."/>
            <person name="Bassett H."/>
            <person name="Chagne D."/>
            <person name="McCallum J."/>
            <person name="Dzierzon H."/>
            <person name="Deng C."/>
            <person name="Wang Y.Y."/>
            <person name="Barron L."/>
            <person name="Manako K."/>
            <person name="Bowen J."/>
            <person name="Foster T.M."/>
            <person name="Erridge Z.A."/>
            <person name="Tiffin H."/>
            <person name="Waite C.N."/>
            <person name="Davies K.M."/>
            <person name="Grierson E.P."/>
            <person name="Laing W.A."/>
            <person name="Kirk R."/>
            <person name="Chen X."/>
            <person name="Wood M."/>
            <person name="Montefiori M."/>
            <person name="Brummell D.A."/>
            <person name="Schwinn K.E."/>
            <person name="Catanach A."/>
            <person name="Fullerton C."/>
            <person name="Li D."/>
            <person name="Meiyalaghan S."/>
            <person name="Nieuwenhuizen N."/>
            <person name="Read N."/>
            <person name="Prakash R."/>
            <person name="Hunter D."/>
            <person name="Zhang H."/>
            <person name="McKenzie M."/>
            <person name="Knabel M."/>
            <person name="Harris A."/>
            <person name="Allan A.C."/>
            <person name="Gleave A."/>
            <person name="Chen A."/>
            <person name="Janssen B.J."/>
            <person name="Plunkett B."/>
            <person name="Ampomah-Dwamena C."/>
            <person name="Voogd C."/>
            <person name="Leif D."/>
            <person name="Lafferty D."/>
            <person name="Souleyre E.J.F."/>
            <person name="Varkonyi-Gasic E."/>
            <person name="Gambi F."/>
            <person name="Hanley J."/>
            <person name="Yao J.L."/>
            <person name="Cheung J."/>
            <person name="David K.M."/>
            <person name="Warren B."/>
            <person name="Marsh K."/>
            <person name="Snowden K.C."/>
            <person name="Lin-Wang K."/>
            <person name="Brian L."/>
            <person name="Martinez-Sanchez M."/>
            <person name="Wang M."/>
            <person name="Ileperuma N."/>
            <person name="Macnee N."/>
            <person name="Campin R."/>
            <person name="McAtee P."/>
            <person name="Drummond R.S.M."/>
            <person name="Espley R.V."/>
            <person name="Ireland H.S."/>
            <person name="Wu R."/>
            <person name="Atkinson R.G."/>
            <person name="Karunairetnam S."/>
            <person name="Bulley S."/>
            <person name="Chunkath S."/>
            <person name="Hanley Z."/>
            <person name="Storey R."/>
            <person name="Thrimawithana A.H."/>
            <person name="Thomson S."/>
            <person name="David C."/>
            <person name="Testolin R."/>
            <person name="Huang H."/>
            <person name="Hellens R.P."/>
            <person name="Schaffer R.J."/>
        </authorList>
    </citation>
    <scope>NUCLEOTIDE SEQUENCE [LARGE SCALE GENOMIC DNA]</scope>
    <source>
        <strain evidence="10">cv. Red5</strain>
    </source>
</reference>
<evidence type="ECO:0000256" key="4">
    <source>
        <dbReference type="ARBA" id="ARBA00022801"/>
    </source>
</evidence>
<dbReference type="GO" id="GO:0006518">
    <property type="term" value="P:peptide metabolic process"/>
    <property type="evidence" value="ECO:0007669"/>
    <property type="project" value="TreeGrafter"/>
</dbReference>
<gene>
    <name evidence="9" type="ORF">CEY00_Acc10234</name>
</gene>
<dbReference type="InterPro" id="IPR024077">
    <property type="entry name" value="Neurolysin/TOP_dom2"/>
</dbReference>
<protein>
    <submittedName>
        <fullName evidence="9">Organellar oligopeptidase</fullName>
    </submittedName>
</protein>
<evidence type="ECO:0000256" key="1">
    <source>
        <dbReference type="ARBA" id="ARBA00006040"/>
    </source>
</evidence>
<dbReference type="Gene3D" id="1.10.1370.10">
    <property type="entry name" value="Neurolysin, domain 3"/>
    <property type="match status" value="1"/>
</dbReference>
<dbReference type="InterPro" id="IPR001567">
    <property type="entry name" value="Pept_M3A_M3B_dom"/>
</dbReference>
<reference evidence="9 10" key="1">
    <citation type="submission" date="2017-07" db="EMBL/GenBank/DDBJ databases">
        <title>An improved, manually edited Actinidia chinensis var. chinensis (kiwifruit) genome highlights the challenges associated with draft genomes and gene prediction in plants.</title>
        <authorList>
            <person name="Pilkington S."/>
            <person name="Crowhurst R."/>
            <person name="Hilario E."/>
            <person name="Nardozza S."/>
            <person name="Fraser L."/>
            <person name="Peng Y."/>
            <person name="Gunaseelan K."/>
            <person name="Simpson R."/>
            <person name="Tahir J."/>
            <person name="Deroles S."/>
            <person name="Templeton K."/>
            <person name="Luo Z."/>
            <person name="Davy M."/>
            <person name="Cheng C."/>
            <person name="Mcneilage M."/>
            <person name="Scaglione D."/>
            <person name="Liu Y."/>
            <person name="Zhang Q."/>
            <person name="Datson P."/>
            <person name="De Silva N."/>
            <person name="Gardiner S."/>
            <person name="Bassett H."/>
            <person name="Chagne D."/>
            <person name="Mccallum J."/>
            <person name="Dzierzon H."/>
            <person name="Deng C."/>
            <person name="Wang Y.-Y."/>
            <person name="Barron N."/>
            <person name="Manako K."/>
            <person name="Bowen J."/>
            <person name="Foster T."/>
            <person name="Erridge Z."/>
            <person name="Tiffin H."/>
            <person name="Waite C."/>
            <person name="Davies K."/>
            <person name="Grierson E."/>
            <person name="Laing W."/>
            <person name="Kirk R."/>
            <person name="Chen X."/>
            <person name="Wood M."/>
            <person name="Montefiori M."/>
            <person name="Brummell D."/>
            <person name="Schwinn K."/>
            <person name="Catanach A."/>
            <person name="Fullerton C."/>
            <person name="Li D."/>
            <person name="Meiyalaghan S."/>
            <person name="Nieuwenhuizen N."/>
            <person name="Read N."/>
            <person name="Prakash R."/>
            <person name="Hunter D."/>
            <person name="Zhang H."/>
            <person name="Mckenzie M."/>
            <person name="Knabel M."/>
            <person name="Harris A."/>
            <person name="Allan A."/>
            <person name="Chen A."/>
            <person name="Janssen B."/>
            <person name="Plunkett B."/>
            <person name="Dwamena C."/>
            <person name="Voogd C."/>
            <person name="Leif D."/>
            <person name="Lafferty D."/>
            <person name="Souleyre E."/>
            <person name="Varkonyi-Gasic E."/>
            <person name="Gambi F."/>
            <person name="Hanley J."/>
            <person name="Yao J.-L."/>
            <person name="Cheung J."/>
            <person name="David K."/>
            <person name="Warren B."/>
            <person name="Marsh K."/>
            <person name="Snowden K."/>
            <person name="Lin-Wang K."/>
            <person name="Brian L."/>
            <person name="Martinez-Sanchez M."/>
            <person name="Wang M."/>
            <person name="Ileperuma N."/>
            <person name="Macnee N."/>
            <person name="Campin R."/>
            <person name="Mcatee P."/>
            <person name="Drummond R."/>
            <person name="Espley R."/>
            <person name="Ireland H."/>
            <person name="Wu R."/>
            <person name="Atkinson R."/>
            <person name="Karunairetnam S."/>
            <person name="Bulley S."/>
            <person name="Chunkath S."/>
            <person name="Hanley Z."/>
            <person name="Storey R."/>
            <person name="Thrimawithana A."/>
            <person name="Thomson S."/>
            <person name="David C."/>
            <person name="Testolin R."/>
        </authorList>
    </citation>
    <scope>NUCLEOTIDE SEQUENCE [LARGE SCALE GENOMIC DNA]</scope>
    <source>
        <strain evidence="10">cv. Red5</strain>
        <tissue evidence="9">Young leaf</tissue>
    </source>
</reference>
<dbReference type="GO" id="GO:0004222">
    <property type="term" value="F:metalloendopeptidase activity"/>
    <property type="evidence" value="ECO:0007669"/>
    <property type="project" value="InterPro"/>
</dbReference>
<dbReference type="GO" id="GO:0006508">
    <property type="term" value="P:proteolysis"/>
    <property type="evidence" value="ECO:0007669"/>
    <property type="project" value="UniProtKB-KW"/>
</dbReference>
<accession>A0A2R6R5C2</accession>
<name>A0A2R6R5C2_ACTCC</name>
<keyword evidence="5 7" id="KW-0862">Zinc</keyword>
<dbReference type="InParanoid" id="A0A2R6R5C2"/>
<dbReference type="Pfam" id="PF01432">
    <property type="entry name" value="Peptidase_M3"/>
    <property type="match status" value="1"/>
</dbReference>
<comment type="cofactor">
    <cofactor evidence="7">
        <name>Zn(2+)</name>
        <dbReference type="ChEBI" id="CHEBI:29105"/>
    </cofactor>
    <text evidence="7">Binds 1 zinc ion.</text>
</comment>
<keyword evidence="10" id="KW-1185">Reference proteome</keyword>
<proteinExistence type="inferred from homology"/>
<evidence type="ECO:0000256" key="7">
    <source>
        <dbReference type="RuleBase" id="RU003435"/>
    </source>
</evidence>
<dbReference type="GO" id="GO:0046872">
    <property type="term" value="F:metal ion binding"/>
    <property type="evidence" value="ECO:0007669"/>
    <property type="project" value="UniProtKB-UniRule"/>
</dbReference>
<dbReference type="InterPro" id="IPR045090">
    <property type="entry name" value="Pept_M3A_M3B"/>
</dbReference>
<dbReference type="OMA" id="IHANDTE"/>